<dbReference type="AlphaFoldDB" id="A0A5N6ZHA3"/>
<keyword evidence="2" id="KW-1185">Reference proteome</keyword>
<sequence length="215" mass="23882">MHNGPARPGGYCHSSPLASRSSCICFPPRGAWATCTRSPTPDLWFVLFQGLADPKSRHQPRICAFFLKIPIDRVNHLFAMYIANRLMGADNYGNLLPSLPSGGRRRFLRMLFVRLFEALLSQPDAERKQKLVPGGTVLHTRGFARSICNVNLALRHLNVFCLIWTHVTKAGGTLKNLTKGPTEDSLKGFLTSAPLRKRRDALLTAHTAFAGFTII</sequence>
<protein>
    <submittedName>
        <fullName evidence="1">Uncharacterized protein</fullName>
    </submittedName>
</protein>
<dbReference type="EMBL" id="ML739033">
    <property type="protein sequence ID" value="KAE8357022.1"/>
    <property type="molecule type" value="Genomic_DNA"/>
</dbReference>
<evidence type="ECO:0000313" key="2">
    <source>
        <dbReference type="Proteomes" id="UP000327118"/>
    </source>
</evidence>
<gene>
    <name evidence="1" type="ORF">BDV28DRAFT_1503</name>
</gene>
<reference evidence="2" key="1">
    <citation type="submission" date="2019-04" db="EMBL/GenBank/DDBJ databases">
        <title>Friends and foes A comparative genomics studyof 23 Aspergillus species from section Flavi.</title>
        <authorList>
            <consortium name="DOE Joint Genome Institute"/>
            <person name="Kjaerbolling I."/>
            <person name="Vesth T."/>
            <person name="Frisvad J.C."/>
            <person name="Nybo J.L."/>
            <person name="Theobald S."/>
            <person name="Kildgaard S."/>
            <person name="Isbrandt T."/>
            <person name="Kuo A."/>
            <person name="Sato A."/>
            <person name="Lyhne E.K."/>
            <person name="Kogle M.E."/>
            <person name="Wiebenga A."/>
            <person name="Kun R.S."/>
            <person name="Lubbers R.J."/>
            <person name="Makela M.R."/>
            <person name="Barry K."/>
            <person name="Chovatia M."/>
            <person name="Clum A."/>
            <person name="Daum C."/>
            <person name="Haridas S."/>
            <person name="He G."/>
            <person name="LaButti K."/>
            <person name="Lipzen A."/>
            <person name="Mondo S."/>
            <person name="Riley R."/>
            <person name="Salamov A."/>
            <person name="Simmons B.A."/>
            <person name="Magnuson J.K."/>
            <person name="Henrissat B."/>
            <person name="Mortensen U.H."/>
            <person name="Larsen T.O."/>
            <person name="Devries R.P."/>
            <person name="Grigoriev I.V."/>
            <person name="Machida M."/>
            <person name="Baker S.E."/>
            <person name="Andersen M.R."/>
        </authorList>
    </citation>
    <scope>NUCLEOTIDE SEQUENCE [LARGE SCALE GENOMIC DNA]</scope>
    <source>
        <strain evidence="2">CBS 553.77</strain>
    </source>
</reference>
<accession>A0A5N6ZHA3</accession>
<dbReference type="Proteomes" id="UP000327118">
    <property type="component" value="Unassembled WGS sequence"/>
</dbReference>
<organism evidence="1 2">
    <name type="scientific">Aspergillus coremiiformis</name>
    <dbReference type="NCBI Taxonomy" id="138285"/>
    <lineage>
        <taxon>Eukaryota</taxon>
        <taxon>Fungi</taxon>
        <taxon>Dikarya</taxon>
        <taxon>Ascomycota</taxon>
        <taxon>Pezizomycotina</taxon>
        <taxon>Eurotiomycetes</taxon>
        <taxon>Eurotiomycetidae</taxon>
        <taxon>Eurotiales</taxon>
        <taxon>Aspergillaceae</taxon>
        <taxon>Aspergillus</taxon>
        <taxon>Aspergillus subgen. Circumdati</taxon>
    </lineage>
</organism>
<proteinExistence type="predicted"/>
<name>A0A5N6ZHA3_9EURO</name>
<evidence type="ECO:0000313" key="1">
    <source>
        <dbReference type="EMBL" id="KAE8357022.1"/>
    </source>
</evidence>